<dbReference type="Pfam" id="PF00454">
    <property type="entry name" value="PI3_PI4_kinase"/>
    <property type="match status" value="1"/>
</dbReference>
<reference evidence="10 11" key="1">
    <citation type="submission" date="2016-02" db="EMBL/GenBank/DDBJ databases">
        <title>Complete genome sequence and transcriptome regulation of the pentose utilising yeast Sugiyamaella lignohabitans.</title>
        <authorList>
            <person name="Bellasio M."/>
            <person name="Peymann A."/>
            <person name="Valli M."/>
            <person name="Sipitzky M."/>
            <person name="Graf A."/>
            <person name="Sauer M."/>
            <person name="Marx H."/>
            <person name="Mattanovich D."/>
        </authorList>
    </citation>
    <scope>NUCLEOTIDE SEQUENCE [LARGE SCALE GENOMIC DNA]</scope>
    <source>
        <strain evidence="10 11">CBS 10342</strain>
    </source>
</reference>
<dbReference type="InterPro" id="IPR011009">
    <property type="entry name" value="Kinase-like_dom_sf"/>
</dbReference>
<dbReference type="PROSITE" id="PS00916">
    <property type="entry name" value="PI3_4_KINASE_2"/>
    <property type="match status" value="1"/>
</dbReference>
<sequence>MGFIGYEYGLVGYRMSANRVRLNRSSIRAQALEKLAGYAAKSDDTEAIERLSGALGSHELSNDHSNLPMSGQEFEGLIALSKSASEIKNCEQAELLLRQLGSYLLEAPSQKYSNSPIVRKIEPSPWQLATKLLTIAVIDLGKAIGYSASADELLIQYIDKLGGLWSVINGDVSSSTTATENYGSLFALAFSFQGFLEGLISRSGQLSASFVETGILKKVVPFVDSSFLLKVETAVSSVAAKEDGLAVLSSRTSPLWLRSFFLYSQTGENVSAMLVNWYLSSLMEEISRAILITHLNESSSTTVGKKSEVLDILLDRAEKNASPKDFQNTNGVNGNGGSYSNSSVGSLVLDDSNRSILSEISNFSVAQVQSLDDGADYIELASPEKVALAFSVKSLALRSIGVANYFGIIPAARVSDFLESSIHYERLLLNHPLYTDIYKLGAYLCYQLESVGSYLSNSLPDFISNPSMTSDVAWNLAETLTKGLRPLSQDNVVSVIYTLINLLTPDSELSAFGTLKRSGTYSTLAQTSSDARGSTSHGQASDGLQTLSTRNIITAAVAIGATYGDSQIATLTSTVLSQKYATVNSSVDSEVIRGLALLAPHVNEKEFKVILRAFSTAESLAFRNNNSNIVEAISESRSRLAKSLTRKHPLFEKYLADLLASIVSKGDSTADEHHRSHSEISATAKEIAALLPPLATLLPKSHEPAYETNNWEMISLFRNAWFNMVVHGFSKKSSWTAQHKSDLEIIARSTPPLVSEASSNMVESELELNTVLRRGSSHHNVNDQKDTMQSLFSLHTFEVRSMSYPKLMFLSAAVLLESIRADTGDCSKVLHYFGDPDFRSGDTGKYMSTIATDSTKIYITNIIKGGKMEFTADHVAEQLKKVLILCCHRVSAVQNNAFASAELIIRSIPSALCKPQSLFALLDLMTLLWTSCLDAETDEYEPRTSFTSPGTNITLELSDSYEHRQQSLQRLLKSAHQWIDIVLPSMSFDLKSLLTSYLTEMGDYRPFNHVALGCTFALEVGGTISRGDGELVTIAKFDSQGVFTDTASGFLSQYIWRTEYKPKGQYLSAKDIEEVQSSMEGLLSSQHPHVSLSEMRDLLFKAATILRGTKPNPYIAQLAVKIPFRFFTEKHIEMGISLWLWIMNEVPSLRMPIIAQVGQEWEKTVKEGKGLFNRKYDITRPDFSRMEYAPSNRAEIDHDANLAQRSLSVHMILVRFLSSVFQASTYESRHLLRIFSRLLTVGLAGFSKASLHPFARSIRFELTKFALEVLDVHSRFSARISEHLKDLIITSALTWFSQPIQWPFGGNKLKLRADIVLLKDVTLKVANLAVPKSFAALSKKRKLLLMFLNDELTKMSAWLDPLQVGTSFRESFGKQVIKNASISDSDVFDAWSIDPVLAVYLVERYKESSNVLVLEKLVGEDPAKVISVPEALSYFLGKSPLSADVRRHILYWTPVSPIESINLFLPAKGADSYMLQYAMRSLESHDVNLTFFYVPQIVQSLRYDTGGYIEAYILETAKISQLFAHQIIWNILANSYKDEDSEVPDDMKPTLDRVVQKMTDSFNAEEKSFYEREFNFFNEVTSISGKLKPYIKKSKAEKKAKIDEEMAKIKLDVGVYLPSNPDGVVVAIDRKSGRPLQSHAKAPFLAKFKIKKELVDLNEDNSEAESDTASEVTRKEPNYIEVWQGAIFKVGDDCRQDVLALQIISVFRTIFKASGLDLYVFPYRVTATAPGCGVIDVLPNSISRDMLGREAVNGLYEYFTSKHGGEDSIDFQRARNNFVKSLAAYSVISYLIQFKDRHNGNLMYDSDGHILHIDFGFCFDIVPGGVKFEAAPFKLTAEMMAVMGGNTNTQAYRWFEELTIKAFLACRPYAETIIQVVLPMLDSGLPCFKGEATIRRLRARFALEKSEREAALHFKHLIKKSLESMYTKGYDEFQRITNGIPY</sequence>
<dbReference type="SUPFAM" id="SSF56112">
    <property type="entry name" value="Protein kinase-like (PK-like)"/>
    <property type="match status" value="1"/>
</dbReference>
<dbReference type="FunFam" id="1.10.1070.11:FF:000022">
    <property type="entry name" value="Phosphatidylinositol 4-kinase stt4"/>
    <property type="match status" value="1"/>
</dbReference>
<feature type="domain" description="PI3K/PI4K catalytic" evidence="8">
    <location>
        <begin position="1660"/>
        <end position="1926"/>
    </location>
</feature>
<dbReference type="GO" id="GO:0046854">
    <property type="term" value="P:phosphatidylinositol phosphate biosynthetic process"/>
    <property type="evidence" value="ECO:0007669"/>
    <property type="project" value="InterPro"/>
</dbReference>
<dbReference type="GO" id="GO:0005524">
    <property type="term" value="F:ATP binding"/>
    <property type="evidence" value="ECO:0007669"/>
    <property type="project" value="UniProtKB-KW"/>
</dbReference>
<dbReference type="FunFam" id="3.30.1010.10:FF:000014">
    <property type="entry name" value="Phosphatidylinositol 4-kinase STT4"/>
    <property type="match status" value="1"/>
</dbReference>
<dbReference type="Proteomes" id="UP000189580">
    <property type="component" value="Chromosome b"/>
</dbReference>
<dbReference type="FunFam" id="1.25.40.70:FF:000011">
    <property type="entry name" value="Phosphatidylinositol 4-kinase alpha"/>
    <property type="match status" value="1"/>
</dbReference>
<feature type="domain" description="PIK helical" evidence="9">
    <location>
        <begin position="1373"/>
        <end position="1557"/>
    </location>
</feature>
<dbReference type="InterPro" id="IPR018936">
    <property type="entry name" value="PI3/4_kinase_CS"/>
</dbReference>
<evidence type="ECO:0000256" key="4">
    <source>
        <dbReference type="ARBA" id="ARBA00022679"/>
    </source>
</evidence>
<protein>
    <recommendedName>
        <fullName evidence="3">1-phosphatidylinositol 4-kinase</fullName>
        <ecNumber evidence="3">2.7.1.67</ecNumber>
    </recommendedName>
</protein>
<dbReference type="SMART" id="SM00145">
    <property type="entry name" value="PI3Ka"/>
    <property type="match status" value="1"/>
</dbReference>
<dbReference type="SUPFAM" id="SSF48371">
    <property type="entry name" value="ARM repeat"/>
    <property type="match status" value="1"/>
</dbReference>
<evidence type="ECO:0000313" key="11">
    <source>
        <dbReference type="Proteomes" id="UP000189580"/>
    </source>
</evidence>
<dbReference type="EMBL" id="CP014503">
    <property type="protein sequence ID" value="ANB14735.1"/>
    <property type="molecule type" value="Genomic_DNA"/>
</dbReference>
<dbReference type="PANTHER" id="PTHR10048:SF15">
    <property type="entry name" value="PHOSPHATIDYLINOSITOL 4-KINASE ALPHA"/>
    <property type="match status" value="1"/>
</dbReference>
<dbReference type="PANTHER" id="PTHR10048">
    <property type="entry name" value="PHOSPHATIDYLINOSITOL KINASE"/>
    <property type="match status" value="1"/>
</dbReference>
<dbReference type="GO" id="GO:0004430">
    <property type="term" value="F:1-phosphatidylinositol 4-kinase activity"/>
    <property type="evidence" value="ECO:0007669"/>
    <property type="project" value="UniProtKB-EC"/>
</dbReference>
<evidence type="ECO:0000259" key="8">
    <source>
        <dbReference type="PROSITE" id="PS50290"/>
    </source>
</evidence>
<gene>
    <name evidence="10" type="primary">STT4</name>
    <name evidence="10" type="ORF">AWJ20_2342</name>
</gene>
<dbReference type="InterPro" id="IPR042236">
    <property type="entry name" value="PI3K_accessory_sf"/>
</dbReference>
<dbReference type="GO" id="GO:0048015">
    <property type="term" value="P:phosphatidylinositol-mediated signaling"/>
    <property type="evidence" value="ECO:0007669"/>
    <property type="project" value="TreeGrafter"/>
</dbReference>
<dbReference type="Gene3D" id="1.10.1070.11">
    <property type="entry name" value="Phosphatidylinositol 3-/4-kinase, catalytic domain"/>
    <property type="match status" value="1"/>
</dbReference>
<dbReference type="GeneID" id="30034243"/>
<dbReference type="OrthoDB" id="10264149at2759"/>
<dbReference type="EC" id="2.7.1.67" evidence="3"/>
<evidence type="ECO:0000259" key="9">
    <source>
        <dbReference type="PROSITE" id="PS51545"/>
    </source>
</evidence>
<dbReference type="PROSITE" id="PS50290">
    <property type="entry name" value="PI3_4_KINASE_3"/>
    <property type="match status" value="1"/>
</dbReference>
<dbReference type="SMART" id="SM00146">
    <property type="entry name" value="PI3Kc"/>
    <property type="match status" value="1"/>
</dbReference>
<dbReference type="Pfam" id="PF19274">
    <property type="entry name" value="PI4K_N"/>
    <property type="match status" value="1"/>
</dbReference>
<dbReference type="KEGG" id="slb:AWJ20_2342"/>
<dbReference type="InterPro" id="IPR045495">
    <property type="entry name" value="PI4K_N"/>
</dbReference>
<comment type="catalytic activity">
    <reaction evidence="1">
        <text>a 1,2-diacyl-sn-glycero-3-phospho-(1D-myo-inositol) + ATP = a 1,2-diacyl-sn-glycero-3-phospho-(1D-myo-inositol 4-phosphate) + ADP + H(+)</text>
        <dbReference type="Rhea" id="RHEA:19877"/>
        <dbReference type="ChEBI" id="CHEBI:15378"/>
        <dbReference type="ChEBI" id="CHEBI:30616"/>
        <dbReference type="ChEBI" id="CHEBI:57880"/>
        <dbReference type="ChEBI" id="CHEBI:58178"/>
        <dbReference type="ChEBI" id="CHEBI:456216"/>
        <dbReference type="EC" id="2.7.1.67"/>
    </reaction>
</comment>
<dbReference type="Pfam" id="PF00613">
    <property type="entry name" value="PI3Ka"/>
    <property type="match status" value="1"/>
</dbReference>
<keyword evidence="7" id="KW-0067">ATP-binding</keyword>
<dbReference type="InterPro" id="IPR016024">
    <property type="entry name" value="ARM-type_fold"/>
</dbReference>
<evidence type="ECO:0000256" key="2">
    <source>
        <dbReference type="ARBA" id="ARBA00006209"/>
    </source>
</evidence>
<dbReference type="RefSeq" id="XP_018737212.1">
    <property type="nucleotide sequence ID" value="XM_018879280.1"/>
</dbReference>
<dbReference type="Gene3D" id="1.25.40.70">
    <property type="entry name" value="Phosphatidylinositol 3-kinase, accessory domain (PIK)"/>
    <property type="match status" value="1"/>
</dbReference>
<dbReference type="CDD" id="cd05167">
    <property type="entry name" value="PI4Kc_III_alpha"/>
    <property type="match status" value="1"/>
</dbReference>
<evidence type="ECO:0000313" key="10">
    <source>
        <dbReference type="EMBL" id="ANB14735.1"/>
    </source>
</evidence>
<dbReference type="PROSITE" id="PS00915">
    <property type="entry name" value="PI3_4_KINASE_1"/>
    <property type="match status" value="1"/>
</dbReference>
<dbReference type="InterPro" id="IPR000403">
    <property type="entry name" value="PI3/4_kinase_cat_dom"/>
</dbReference>
<comment type="similarity">
    <text evidence="2">Belongs to the PI3/PI4-kinase family. Type III PI4K subfamily.</text>
</comment>
<accession>A0A167F2D2</accession>
<evidence type="ECO:0000256" key="6">
    <source>
        <dbReference type="ARBA" id="ARBA00022777"/>
    </source>
</evidence>
<keyword evidence="5" id="KW-0547">Nucleotide-binding</keyword>
<dbReference type="InterPro" id="IPR015433">
    <property type="entry name" value="PI3/4_kinase"/>
</dbReference>
<evidence type="ECO:0000256" key="5">
    <source>
        <dbReference type="ARBA" id="ARBA00022741"/>
    </source>
</evidence>
<proteinExistence type="inferred from homology"/>
<dbReference type="GO" id="GO:0005737">
    <property type="term" value="C:cytoplasm"/>
    <property type="evidence" value="ECO:0007669"/>
    <property type="project" value="TreeGrafter"/>
</dbReference>
<evidence type="ECO:0000256" key="3">
    <source>
        <dbReference type="ARBA" id="ARBA00012169"/>
    </source>
</evidence>
<keyword evidence="4" id="KW-0808">Transferase</keyword>
<dbReference type="Gene3D" id="3.30.1010.10">
    <property type="entry name" value="Phosphatidylinositol 3-kinase Catalytic Subunit, Chain A, domain 4"/>
    <property type="match status" value="1"/>
</dbReference>
<name>A0A167F2D2_9ASCO</name>
<dbReference type="PROSITE" id="PS51545">
    <property type="entry name" value="PIK_HELICAL"/>
    <property type="match status" value="1"/>
</dbReference>
<dbReference type="InterPro" id="IPR001263">
    <property type="entry name" value="PI3K_accessory_dom"/>
</dbReference>
<keyword evidence="11" id="KW-1185">Reference proteome</keyword>
<dbReference type="InterPro" id="IPR036940">
    <property type="entry name" value="PI3/4_kinase_cat_sf"/>
</dbReference>
<dbReference type="GO" id="GO:0005886">
    <property type="term" value="C:plasma membrane"/>
    <property type="evidence" value="ECO:0007669"/>
    <property type="project" value="EnsemblFungi"/>
</dbReference>
<organism evidence="10 11">
    <name type="scientific">Sugiyamaella lignohabitans</name>
    <dbReference type="NCBI Taxonomy" id="796027"/>
    <lineage>
        <taxon>Eukaryota</taxon>
        <taxon>Fungi</taxon>
        <taxon>Dikarya</taxon>
        <taxon>Ascomycota</taxon>
        <taxon>Saccharomycotina</taxon>
        <taxon>Dipodascomycetes</taxon>
        <taxon>Dipodascales</taxon>
        <taxon>Trichomonascaceae</taxon>
        <taxon>Sugiyamaella</taxon>
    </lineage>
</organism>
<evidence type="ECO:0000256" key="7">
    <source>
        <dbReference type="ARBA" id="ARBA00022840"/>
    </source>
</evidence>
<evidence type="ECO:0000256" key="1">
    <source>
        <dbReference type="ARBA" id="ARBA00001686"/>
    </source>
</evidence>
<keyword evidence="6 10" id="KW-0418">Kinase</keyword>